<dbReference type="GO" id="GO:0032259">
    <property type="term" value="P:methylation"/>
    <property type="evidence" value="ECO:0007669"/>
    <property type="project" value="UniProtKB-KW"/>
</dbReference>
<keyword evidence="3" id="KW-1185">Reference proteome</keyword>
<dbReference type="InterPro" id="IPR025714">
    <property type="entry name" value="Methyltranfer_dom"/>
</dbReference>
<evidence type="ECO:0000259" key="1">
    <source>
        <dbReference type="Pfam" id="PF13847"/>
    </source>
</evidence>
<dbReference type="Gene3D" id="3.40.50.150">
    <property type="entry name" value="Vaccinia Virus protein VP39"/>
    <property type="match status" value="1"/>
</dbReference>
<comment type="caution">
    <text evidence="2">The sequence shown here is derived from an EMBL/GenBank/DDBJ whole genome shotgun (WGS) entry which is preliminary data.</text>
</comment>
<dbReference type="Gene3D" id="1.10.150.290">
    <property type="entry name" value="S-adenosyl-L-methionine-dependent methyltransferases"/>
    <property type="match status" value="1"/>
</dbReference>
<dbReference type="InterPro" id="IPR029063">
    <property type="entry name" value="SAM-dependent_MTases_sf"/>
</dbReference>
<dbReference type="GO" id="GO:0008168">
    <property type="term" value="F:methyltransferase activity"/>
    <property type="evidence" value="ECO:0007669"/>
    <property type="project" value="UniProtKB-KW"/>
</dbReference>
<dbReference type="CDD" id="cd02440">
    <property type="entry name" value="AdoMet_MTases"/>
    <property type="match status" value="1"/>
</dbReference>
<organism evidence="2 3">
    <name type="scientific">Sphingobacterium tenebrionis</name>
    <dbReference type="NCBI Taxonomy" id="3111775"/>
    <lineage>
        <taxon>Bacteria</taxon>
        <taxon>Pseudomonadati</taxon>
        <taxon>Bacteroidota</taxon>
        <taxon>Sphingobacteriia</taxon>
        <taxon>Sphingobacteriales</taxon>
        <taxon>Sphingobacteriaceae</taxon>
        <taxon>Sphingobacterium</taxon>
    </lineage>
</organism>
<evidence type="ECO:0000313" key="2">
    <source>
        <dbReference type="EMBL" id="MEI5984501.1"/>
    </source>
</evidence>
<protein>
    <submittedName>
        <fullName evidence="2">Methyltransferase domain-containing protein</fullName>
    </submittedName>
</protein>
<dbReference type="PANTHER" id="PTHR43861:SF1">
    <property type="entry name" value="TRANS-ACONITATE 2-METHYLTRANSFERASE"/>
    <property type="match status" value="1"/>
</dbReference>
<gene>
    <name evidence="2" type="ORF">VJ786_06260</name>
</gene>
<dbReference type="Proteomes" id="UP001363035">
    <property type="component" value="Unassembled WGS sequence"/>
</dbReference>
<dbReference type="InterPro" id="IPR023149">
    <property type="entry name" value="Trans_acon_MeTrfase_C"/>
</dbReference>
<dbReference type="PANTHER" id="PTHR43861">
    <property type="entry name" value="TRANS-ACONITATE 2-METHYLTRANSFERASE-RELATED"/>
    <property type="match status" value="1"/>
</dbReference>
<proteinExistence type="predicted"/>
<accession>A0ABU8I4Y8</accession>
<sequence length="255" mass="30022">MPWNPEIYNQFKDIRYQPFFDLMDLIEERTEMQAVDLGCGTGEQTAMLAERFQQSTFLGIDSSVEMLRGAEEHQTERLYYKVETFEEFINRLSRWDLIFSNAALQWSGDHHTLFPDLIKKLNPGGQLAVQMPCQTENELNQILFELANEEPYRDQLNGWNRSSPVLSMEEYTEMFIAEGMVNLKISKRIYPIVAEDTETLFHFISGSALIPYMERLSEEQQIEFNGEFKRRIGERFEKRPVVYPFRRLLLYGVKA</sequence>
<name>A0ABU8I4Y8_9SPHI</name>
<feature type="domain" description="Methyltransferase" evidence="1">
    <location>
        <begin position="31"/>
        <end position="143"/>
    </location>
</feature>
<dbReference type="RefSeq" id="WP_134776628.1">
    <property type="nucleotide sequence ID" value="NZ_JAYLLN010000010.1"/>
</dbReference>
<reference evidence="2 3" key="1">
    <citation type="submission" date="2024-01" db="EMBL/GenBank/DDBJ databases">
        <title>Sphingobacterium tenebrionis sp. nov., a novel endophyte isolated from tenebrio molitor intestines.</title>
        <authorList>
            <person name="Zhang C."/>
        </authorList>
    </citation>
    <scope>NUCLEOTIDE SEQUENCE [LARGE SCALE GENOMIC DNA]</scope>
    <source>
        <strain evidence="2 3">PU5-4</strain>
    </source>
</reference>
<dbReference type="EMBL" id="JAYLLN010000010">
    <property type="protein sequence ID" value="MEI5984501.1"/>
    <property type="molecule type" value="Genomic_DNA"/>
</dbReference>
<keyword evidence="2" id="KW-0489">Methyltransferase</keyword>
<keyword evidence="2" id="KW-0808">Transferase</keyword>
<evidence type="ECO:0000313" key="3">
    <source>
        <dbReference type="Proteomes" id="UP001363035"/>
    </source>
</evidence>
<dbReference type="SUPFAM" id="SSF53335">
    <property type="entry name" value="S-adenosyl-L-methionine-dependent methyltransferases"/>
    <property type="match status" value="1"/>
</dbReference>
<dbReference type="Pfam" id="PF13847">
    <property type="entry name" value="Methyltransf_31"/>
    <property type="match status" value="1"/>
</dbReference>